<accession>A0A423HF65</accession>
<dbReference type="Proteomes" id="UP000284002">
    <property type="component" value="Unassembled WGS sequence"/>
</dbReference>
<evidence type="ECO:0000313" key="2">
    <source>
        <dbReference type="Proteomes" id="UP000284002"/>
    </source>
</evidence>
<proteinExistence type="predicted"/>
<organism evidence="1 2">
    <name type="scientific">Pseudomonas frederiksbergensis</name>
    <dbReference type="NCBI Taxonomy" id="104087"/>
    <lineage>
        <taxon>Bacteria</taxon>
        <taxon>Pseudomonadati</taxon>
        <taxon>Pseudomonadota</taxon>
        <taxon>Gammaproteobacteria</taxon>
        <taxon>Pseudomonadales</taxon>
        <taxon>Pseudomonadaceae</taxon>
        <taxon>Pseudomonas</taxon>
    </lineage>
</organism>
<evidence type="ECO:0000313" key="1">
    <source>
        <dbReference type="EMBL" id="RON11848.1"/>
    </source>
</evidence>
<reference evidence="1 2" key="1">
    <citation type="submission" date="2016-10" db="EMBL/GenBank/DDBJ databases">
        <title>Comparative genome analysis of multiple Pseudomonas spp. focuses on biocontrol and plant growth promoting traits.</title>
        <authorList>
            <person name="Tao X.-Y."/>
            <person name="Taylor C.G."/>
        </authorList>
    </citation>
    <scope>NUCLEOTIDE SEQUENCE [LARGE SCALE GENOMIC DNA]</scope>
    <source>
        <strain evidence="1 2">36C6</strain>
    </source>
</reference>
<gene>
    <name evidence="1" type="ORF">BK662_30300</name>
</gene>
<name>A0A423HF65_9PSED</name>
<comment type="caution">
    <text evidence="1">The sequence shown here is derived from an EMBL/GenBank/DDBJ whole genome shotgun (WGS) entry which is preliminary data.</text>
</comment>
<protein>
    <submittedName>
        <fullName evidence="1">Uncharacterized protein</fullName>
    </submittedName>
</protein>
<dbReference type="EMBL" id="MOBM01000041">
    <property type="protein sequence ID" value="RON11848.1"/>
    <property type="molecule type" value="Genomic_DNA"/>
</dbReference>
<sequence length="98" mass="11938">MRRPALALAWLSRWLLLKQTLLPEPGWLAWQLARRPAWRQPVFSLLVLQLAWRLALQPVWQRQVWLLVSLRQVLQQQFWQPVWLQLLQPVLQLAWQQF</sequence>
<dbReference type="AlphaFoldDB" id="A0A423HF65"/>